<sequence length="316" mass="35767">MAAAGMELTKWSANSQIVADRILKEFDPLVDVTKDNTKVLGLKWNPKEDCFSFSELPVPVDVAITKRTVFSYIARLFDLLGFLSPFLVSAKILCQKLRELGIPWDAELPDTLKDRFRSWLNDLSTLPKWKIPRYFALSSWSNVDKVQLHIFCDASEKAYGCCAYLWLQEDEEVKVSLVMSTPDWLSADTCPPLTLLYEVDSAELSTEELKPAVYVLIEHKAQEPLFQINRWGSSALGCQSLPRTYGSSDGNSVKTGTPFHVVGIDYTGRIYCRDAPSQKFYVLLFTCAVIRAVHLELVESRAPSRFMITLEISWCV</sequence>
<keyword evidence="2" id="KW-1185">Reference proteome</keyword>
<dbReference type="AlphaFoldDB" id="A0AAE0ZHE6"/>
<dbReference type="EMBL" id="JAWDGP010003926">
    <property type="protein sequence ID" value="KAK3769444.1"/>
    <property type="molecule type" value="Genomic_DNA"/>
</dbReference>
<organism evidence="1 2">
    <name type="scientific">Elysia crispata</name>
    <name type="common">lettuce slug</name>
    <dbReference type="NCBI Taxonomy" id="231223"/>
    <lineage>
        <taxon>Eukaryota</taxon>
        <taxon>Metazoa</taxon>
        <taxon>Spiralia</taxon>
        <taxon>Lophotrochozoa</taxon>
        <taxon>Mollusca</taxon>
        <taxon>Gastropoda</taxon>
        <taxon>Heterobranchia</taxon>
        <taxon>Euthyneura</taxon>
        <taxon>Panpulmonata</taxon>
        <taxon>Sacoglossa</taxon>
        <taxon>Placobranchoidea</taxon>
        <taxon>Plakobranchidae</taxon>
        <taxon>Elysia</taxon>
    </lineage>
</organism>
<comment type="caution">
    <text evidence="1">The sequence shown here is derived from an EMBL/GenBank/DDBJ whole genome shotgun (WGS) entry which is preliminary data.</text>
</comment>
<gene>
    <name evidence="1" type="ORF">RRG08_008430</name>
</gene>
<dbReference type="Gene3D" id="3.30.420.10">
    <property type="entry name" value="Ribonuclease H-like superfamily/Ribonuclease H"/>
    <property type="match status" value="1"/>
</dbReference>
<dbReference type="PANTHER" id="PTHR47331">
    <property type="entry name" value="PHD-TYPE DOMAIN-CONTAINING PROTEIN"/>
    <property type="match status" value="1"/>
</dbReference>
<evidence type="ECO:0000313" key="2">
    <source>
        <dbReference type="Proteomes" id="UP001283361"/>
    </source>
</evidence>
<dbReference type="InterPro" id="IPR008042">
    <property type="entry name" value="Retrotrans_Pao"/>
</dbReference>
<dbReference type="Proteomes" id="UP001283361">
    <property type="component" value="Unassembled WGS sequence"/>
</dbReference>
<dbReference type="GO" id="GO:0003676">
    <property type="term" value="F:nucleic acid binding"/>
    <property type="evidence" value="ECO:0007669"/>
    <property type="project" value="InterPro"/>
</dbReference>
<accession>A0AAE0ZHE6</accession>
<dbReference type="InterPro" id="IPR036397">
    <property type="entry name" value="RNaseH_sf"/>
</dbReference>
<protein>
    <submittedName>
        <fullName evidence="1">Uncharacterized protein</fullName>
    </submittedName>
</protein>
<name>A0AAE0ZHE6_9GAST</name>
<proteinExistence type="predicted"/>
<dbReference type="Pfam" id="PF05380">
    <property type="entry name" value="Peptidase_A17"/>
    <property type="match status" value="1"/>
</dbReference>
<reference evidence="1" key="1">
    <citation type="journal article" date="2023" name="G3 (Bethesda)">
        <title>A reference genome for the long-term kleptoplast-retaining sea slug Elysia crispata morphotype clarki.</title>
        <authorList>
            <person name="Eastman K.E."/>
            <person name="Pendleton A.L."/>
            <person name="Shaikh M.A."/>
            <person name="Suttiyut T."/>
            <person name="Ogas R."/>
            <person name="Tomko P."/>
            <person name="Gavelis G."/>
            <person name="Widhalm J.R."/>
            <person name="Wisecaver J.H."/>
        </authorList>
    </citation>
    <scope>NUCLEOTIDE SEQUENCE</scope>
    <source>
        <strain evidence="1">ECLA1</strain>
    </source>
</reference>
<evidence type="ECO:0000313" key="1">
    <source>
        <dbReference type="EMBL" id="KAK3769444.1"/>
    </source>
</evidence>